<dbReference type="CDD" id="cd13692">
    <property type="entry name" value="PBP2_BztA"/>
    <property type="match status" value="1"/>
</dbReference>
<dbReference type="InterPro" id="IPR051455">
    <property type="entry name" value="Bact_solute-bind_prot3"/>
</dbReference>
<dbReference type="EMBL" id="JAAEDM010000051">
    <property type="protein sequence ID" value="MBR0672837.1"/>
    <property type="molecule type" value="Genomic_DNA"/>
</dbReference>
<reference evidence="6" key="1">
    <citation type="submission" date="2020-01" db="EMBL/GenBank/DDBJ databases">
        <authorList>
            <person name="Rat A."/>
        </authorList>
    </citation>
    <scope>NUCLEOTIDE SEQUENCE</scope>
    <source>
        <strain evidence="6">LMG 31231</strain>
    </source>
</reference>
<dbReference type="GO" id="GO:0006865">
    <property type="term" value="P:amino acid transport"/>
    <property type="evidence" value="ECO:0007669"/>
    <property type="project" value="TreeGrafter"/>
</dbReference>
<feature type="signal peptide" evidence="4">
    <location>
        <begin position="1"/>
        <end position="29"/>
    </location>
</feature>
<dbReference type="Pfam" id="PF00497">
    <property type="entry name" value="SBP_bac_3"/>
    <property type="match status" value="1"/>
</dbReference>
<evidence type="ECO:0000256" key="4">
    <source>
        <dbReference type="SAM" id="SignalP"/>
    </source>
</evidence>
<keyword evidence="3 4" id="KW-0732">Signal</keyword>
<evidence type="ECO:0000313" key="7">
    <source>
        <dbReference type="Proteomes" id="UP001138751"/>
    </source>
</evidence>
<evidence type="ECO:0000256" key="3">
    <source>
        <dbReference type="ARBA" id="ARBA00022729"/>
    </source>
</evidence>
<comment type="similarity">
    <text evidence="1">Belongs to the bacterial solute-binding protein 3 family.</text>
</comment>
<evidence type="ECO:0000256" key="1">
    <source>
        <dbReference type="ARBA" id="ARBA00010333"/>
    </source>
</evidence>
<dbReference type="RefSeq" id="WP_211863252.1">
    <property type="nucleotide sequence ID" value="NZ_JAAEDM010000051.1"/>
</dbReference>
<dbReference type="PANTHER" id="PTHR30085">
    <property type="entry name" value="AMINO ACID ABC TRANSPORTER PERMEASE"/>
    <property type="match status" value="1"/>
</dbReference>
<sequence>MRLPAPRTGRLALLAGALLTMLSAMPAAAGSILDAVRRNGQVRCGVSTGIAGMSQPDSQGVWRGFDADICRAVATAVFGDAEKVRFIPTTAQNRFTALQSGEVDMLTRTTALTLARDSQLGLTITVPHFFTGQGVLVRRSANITRATQLDGATFCATQGSEIERNLTDWARQNNLRISTIPFDTPPTILQAFLAGRCDAISNDMINLSANRVAAPTPDDFVLLPDIIFKEPHGVLVRNGDPEWAALTRWAVFALIQAEEMGLTRENVTQIRDTTQDPKIRRFLGLTENVGTGWGLPASWAYEVVRQVGNYGEVFQRGPGGILGMDRGPNRPWTEGGLLISWLWQ</sequence>
<proteinExistence type="inferred from homology"/>
<organism evidence="6 7">
    <name type="scientific">Neoroseomonas soli</name>
    <dbReference type="NCBI Taxonomy" id="1081025"/>
    <lineage>
        <taxon>Bacteria</taxon>
        <taxon>Pseudomonadati</taxon>
        <taxon>Pseudomonadota</taxon>
        <taxon>Alphaproteobacteria</taxon>
        <taxon>Acetobacterales</taxon>
        <taxon>Acetobacteraceae</taxon>
        <taxon>Neoroseomonas</taxon>
    </lineage>
</organism>
<reference evidence="6" key="2">
    <citation type="journal article" date="2021" name="Syst. Appl. Microbiol.">
        <title>Roseomonas hellenica sp. nov., isolated from roots of wild-growing Alkanna tinctoria.</title>
        <authorList>
            <person name="Rat A."/>
            <person name="Naranjo H.D."/>
            <person name="Lebbe L."/>
            <person name="Cnockaert M."/>
            <person name="Krigas N."/>
            <person name="Grigoriadou K."/>
            <person name="Maloupa E."/>
            <person name="Willems A."/>
        </authorList>
    </citation>
    <scope>NUCLEOTIDE SEQUENCE</scope>
    <source>
        <strain evidence="6">LMG 31231</strain>
    </source>
</reference>
<dbReference type="Gene3D" id="3.40.190.10">
    <property type="entry name" value="Periplasmic binding protein-like II"/>
    <property type="match status" value="2"/>
</dbReference>
<evidence type="ECO:0000259" key="5">
    <source>
        <dbReference type="SMART" id="SM00062"/>
    </source>
</evidence>
<feature type="domain" description="Solute-binding protein family 3/N-terminal" evidence="5">
    <location>
        <begin position="41"/>
        <end position="270"/>
    </location>
</feature>
<dbReference type="AlphaFoldDB" id="A0A9X9X0A8"/>
<dbReference type="SUPFAM" id="SSF53850">
    <property type="entry name" value="Periplasmic binding protein-like II"/>
    <property type="match status" value="1"/>
</dbReference>
<keyword evidence="7" id="KW-1185">Reference proteome</keyword>
<accession>A0A9X9X0A8</accession>
<name>A0A9X9X0A8_9PROT</name>
<dbReference type="InterPro" id="IPR001638">
    <property type="entry name" value="Solute-binding_3/MltF_N"/>
</dbReference>
<protein>
    <submittedName>
        <fullName evidence="6">Amino acid ABC transporter substrate-binding protein</fullName>
    </submittedName>
</protein>
<dbReference type="PANTHER" id="PTHR30085:SF7">
    <property type="entry name" value="AMINO-ACID ABC TRANSPORTER-BINDING PROTEIN YHDW-RELATED"/>
    <property type="match status" value="1"/>
</dbReference>
<dbReference type="SMART" id="SM00062">
    <property type="entry name" value="PBPb"/>
    <property type="match status" value="1"/>
</dbReference>
<gene>
    <name evidence="6" type="ORF">GXW76_16780</name>
</gene>
<evidence type="ECO:0000313" key="6">
    <source>
        <dbReference type="EMBL" id="MBR0672837.1"/>
    </source>
</evidence>
<comment type="caution">
    <text evidence="6">The sequence shown here is derived from an EMBL/GenBank/DDBJ whole genome shotgun (WGS) entry which is preliminary data.</text>
</comment>
<dbReference type="Proteomes" id="UP001138751">
    <property type="component" value="Unassembled WGS sequence"/>
</dbReference>
<evidence type="ECO:0000256" key="2">
    <source>
        <dbReference type="ARBA" id="ARBA00022448"/>
    </source>
</evidence>
<keyword evidence="2" id="KW-0813">Transport</keyword>
<feature type="chain" id="PRO_5040987537" evidence="4">
    <location>
        <begin position="30"/>
        <end position="344"/>
    </location>
</feature>